<dbReference type="CDD" id="cd03241">
    <property type="entry name" value="ABC_RecN"/>
    <property type="match status" value="2"/>
</dbReference>
<name>A0AA46DZ90_9FUSO</name>
<dbReference type="PANTHER" id="PTHR11059:SF0">
    <property type="entry name" value="DNA REPAIR PROTEIN RECN"/>
    <property type="match status" value="1"/>
</dbReference>
<evidence type="ECO:0000256" key="8">
    <source>
        <dbReference type="ARBA" id="ARBA00033408"/>
    </source>
</evidence>
<keyword evidence="10" id="KW-0175">Coiled coil</keyword>
<evidence type="ECO:0000256" key="2">
    <source>
        <dbReference type="ARBA" id="ARBA00009441"/>
    </source>
</evidence>
<evidence type="ECO:0000259" key="11">
    <source>
        <dbReference type="Pfam" id="PF02463"/>
    </source>
</evidence>
<comment type="caution">
    <text evidence="12">The sequence shown here is derived from an EMBL/GenBank/DDBJ whole genome shotgun (WGS) entry which is preliminary data.</text>
</comment>
<dbReference type="InterPro" id="IPR003395">
    <property type="entry name" value="RecF/RecN/SMC_N"/>
</dbReference>
<dbReference type="Proteomes" id="UP000294678">
    <property type="component" value="Unassembled WGS sequence"/>
</dbReference>
<dbReference type="FunFam" id="3.40.50.300:FF:000319">
    <property type="entry name" value="DNA repair protein RecN"/>
    <property type="match status" value="1"/>
</dbReference>
<keyword evidence="6" id="KW-0067">ATP-binding</keyword>
<dbReference type="InterPro" id="IPR027417">
    <property type="entry name" value="P-loop_NTPase"/>
</dbReference>
<dbReference type="SUPFAM" id="SSF52540">
    <property type="entry name" value="P-loop containing nucleoside triphosphate hydrolases"/>
    <property type="match status" value="2"/>
</dbReference>
<evidence type="ECO:0000256" key="3">
    <source>
        <dbReference type="ARBA" id="ARBA00021315"/>
    </source>
</evidence>
<dbReference type="FunFam" id="3.40.50.300:FF:000356">
    <property type="entry name" value="DNA repair protein RecN"/>
    <property type="match status" value="1"/>
</dbReference>
<evidence type="ECO:0000256" key="1">
    <source>
        <dbReference type="ARBA" id="ARBA00003618"/>
    </source>
</evidence>
<dbReference type="GO" id="GO:0005524">
    <property type="term" value="F:ATP binding"/>
    <property type="evidence" value="ECO:0007669"/>
    <property type="project" value="UniProtKB-KW"/>
</dbReference>
<evidence type="ECO:0000256" key="9">
    <source>
        <dbReference type="PIRNR" id="PIRNR003128"/>
    </source>
</evidence>
<dbReference type="GO" id="GO:0006281">
    <property type="term" value="P:DNA repair"/>
    <property type="evidence" value="ECO:0007669"/>
    <property type="project" value="UniProtKB-KW"/>
</dbReference>
<dbReference type="RefSeq" id="WP_134112334.1">
    <property type="nucleotide sequence ID" value="NZ_SOBG01000002.1"/>
</dbReference>
<feature type="coiled-coil region" evidence="10">
    <location>
        <begin position="298"/>
        <end position="363"/>
    </location>
</feature>
<dbReference type="InterPro" id="IPR025662">
    <property type="entry name" value="Sigma_54_int_dom_ATP-bd_1"/>
</dbReference>
<dbReference type="NCBIfam" id="TIGR00634">
    <property type="entry name" value="recN"/>
    <property type="match status" value="1"/>
</dbReference>
<proteinExistence type="inferred from homology"/>
<comment type="function">
    <text evidence="1 9">May be involved in recombinational repair of damaged DNA.</text>
</comment>
<comment type="similarity">
    <text evidence="2 9">Belongs to the RecN family.</text>
</comment>
<gene>
    <name evidence="12" type="ORF">EV215_0421</name>
</gene>
<accession>A0AA46DZ90</accession>
<dbReference type="PROSITE" id="PS00675">
    <property type="entry name" value="SIGMA54_INTERACT_1"/>
    <property type="match status" value="1"/>
</dbReference>
<evidence type="ECO:0000256" key="7">
    <source>
        <dbReference type="ARBA" id="ARBA00023204"/>
    </source>
</evidence>
<keyword evidence="7 9" id="KW-0234">DNA repair</keyword>
<dbReference type="InterPro" id="IPR004604">
    <property type="entry name" value="DNA_recomb/repair_RecN"/>
</dbReference>
<dbReference type="EMBL" id="SOBG01000002">
    <property type="protein sequence ID" value="TDT71737.1"/>
    <property type="molecule type" value="Genomic_DNA"/>
</dbReference>
<keyword evidence="5 9" id="KW-0227">DNA damage</keyword>
<protein>
    <recommendedName>
        <fullName evidence="3 9">DNA repair protein RecN</fullName>
    </recommendedName>
    <alternativeName>
        <fullName evidence="8 9">Recombination protein N</fullName>
    </alternativeName>
</protein>
<dbReference type="AlphaFoldDB" id="A0AA46DZ90"/>
<dbReference type="GO" id="GO:0043590">
    <property type="term" value="C:bacterial nucleoid"/>
    <property type="evidence" value="ECO:0007669"/>
    <property type="project" value="TreeGrafter"/>
</dbReference>
<evidence type="ECO:0000256" key="10">
    <source>
        <dbReference type="SAM" id="Coils"/>
    </source>
</evidence>
<sequence>MLKELRIENLAIIEKLYLEFESSLVVLTGETGAGKSIILDGINLLIGERSTQEMIRDGADKLLAEGIFEINNRQIEYLKELDIEVDDNEIIVQRIIERAGKGKAFVNGRRVPLNLLKNIMGTLVDLVGQHTHQALLEKEYHLKLLDRFLTEEEKKIKERLEETVNKYNSLNKELKLLKDEEKDLREKKDLYEYQINEIDSLNLKLGEDEELEEEYKKLFNSGKIKENLEKSLMLLREDEINALSIIGMAKRNLEYISKYGKEYEDILENLNKVYYELEDVVYYIGDQNDNIENNDFRLNEIVDRLDKINNLKKKYNMELEEILNYKEEIEEKLSKIDYNSFELTNLENSIQEIKKKYLKYAKDLSGIRKKIAQNIEEMLINEFKDLKMEMAKFKVFFDENNDISKDGIDSIEFMITTNIGQDYKPLNKIVSGGEISRIMLSLKSIFSKVDSIPILIFDEIDTGVGGETVRKVAEKLKNIGENVQVICITHSPNIAAKAKQQFYIEKKIIDKKTITIVKELKGKERLNEIARMLAGDNITDAVINHASELLKEG</sequence>
<dbReference type="GO" id="GO:0006310">
    <property type="term" value="P:DNA recombination"/>
    <property type="evidence" value="ECO:0007669"/>
    <property type="project" value="InterPro"/>
</dbReference>
<evidence type="ECO:0000313" key="13">
    <source>
        <dbReference type="Proteomes" id="UP000294678"/>
    </source>
</evidence>
<evidence type="ECO:0000256" key="6">
    <source>
        <dbReference type="ARBA" id="ARBA00022840"/>
    </source>
</evidence>
<evidence type="ECO:0000256" key="4">
    <source>
        <dbReference type="ARBA" id="ARBA00022741"/>
    </source>
</evidence>
<evidence type="ECO:0000256" key="5">
    <source>
        <dbReference type="ARBA" id="ARBA00022763"/>
    </source>
</evidence>
<dbReference type="PANTHER" id="PTHR11059">
    <property type="entry name" value="DNA REPAIR PROTEIN RECN"/>
    <property type="match status" value="1"/>
</dbReference>
<evidence type="ECO:0000313" key="12">
    <source>
        <dbReference type="EMBL" id="TDT71737.1"/>
    </source>
</evidence>
<keyword evidence="13" id="KW-1185">Reference proteome</keyword>
<dbReference type="PIRSF" id="PIRSF003128">
    <property type="entry name" value="RecN"/>
    <property type="match status" value="1"/>
</dbReference>
<feature type="domain" description="RecF/RecN/SMC N-terminal" evidence="11">
    <location>
        <begin position="1"/>
        <end position="505"/>
    </location>
</feature>
<organism evidence="12 13">
    <name type="scientific">Hypnocyclicus thermotrophus</name>
    <dbReference type="NCBI Taxonomy" id="1627895"/>
    <lineage>
        <taxon>Bacteria</taxon>
        <taxon>Fusobacteriati</taxon>
        <taxon>Fusobacteriota</taxon>
        <taxon>Fusobacteriia</taxon>
        <taxon>Fusobacteriales</taxon>
        <taxon>Fusobacteriaceae</taxon>
        <taxon>Hypnocyclicus</taxon>
    </lineage>
</organism>
<feature type="coiled-coil region" evidence="10">
    <location>
        <begin position="153"/>
        <end position="194"/>
    </location>
</feature>
<dbReference type="Pfam" id="PF02463">
    <property type="entry name" value="SMC_N"/>
    <property type="match status" value="1"/>
</dbReference>
<dbReference type="GO" id="GO:0009432">
    <property type="term" value="P:SOS response"/>
    <property type="evidence" value="ECO:0007669"/>
    <property type="project" value="TreeGrafter"/>
</dbReference>
<dbReference type="Gene3D" id="3.40.50.300">
    <property type="entry name" value="P-loop containing nucleotide triphosphate hydrolases"/>
    <property type="match status" value="2"/>
</dbReference>
<reference evidence="12 13" key="1">
    <citation type="submission" date="2019-03" db="EMBL/GenBank/DDBJ databases">
        <title>Genomic Encyclopedia of Type Strains, Phase IV (KMG-IV): sequencing the most valuable type-strain genomes for metagenomic binning, comparative biology and taxonomic classification.</title>
        <authorList>
            <person name="Goeker M."/>
        </authorList>
    </citation>
    <scope>NUCLEOTIDE SEQUENCE [LARGE SCALE GENOMIC DNA]</scope>
    <source>
        <strain evidence="12 13">DSM 100055</strain>
    </source>
</reference>
<keyword evidence="4" id="KW-0547">Nucleotide-binding</keyword>